<dbReference type="EnsemblMetazoa" id="Aqu2.1.37667_001">
    <property type="protein sequence ID" value="Aqu2.1.37667_001"/>
    <property type="gene ID" value="Aqu2.1.37667"/>
</dbReference>
<protein>
    <submittedName>
        <fullName evidence="1">Uncharacterized protein</fullName>
    </submittedName>
</protein>
<proteinExistence type="predicted"/>
<reference evidence="1" key="1">
    <citation type="submission" date="2017-05" db="UniProtKB">
        <authorList>
            <consortium name="EnsemblMetazoa"/>
        </authorList>
    </citation>
    <scope>IDENTIFICATION</scope>
</reference>
<organism evidence="1">
    <name type="scientific">Amphimedon queenslandica</name>
    <name type="common">Sponge</name>
    <dbReference type="NCBI Taxonomy" id="400682"/>
    <lineage>
        <taxon>Eukaryota</taxon>
        <taxon>Metazoa</taxon>
        <taxon>Porifera</taxon>
        <taxon>Demospongiae</taxon>
        <taxon>Heteroscleromorpha</taxon>
        <taxon>Haplosclerida</taxon>
        <taxon>Niphatidae</taxon>
        <taxon>Amphimedon</taxon>
    </lineage>
</organism>
<dbReference type="InParanoid" id="A0A1X7VDS8"/>
<name>A0A1X7VDS8_AMPQE</name>
<sequence>MLPAILRVPKQWNLTQILDFFTLKLLVPSHHI</sequence>
<dbReference type="AlphaFoldDB" id="A0A1X7VDS8"/>
<evidence type="ECO:0000313" key="1">
    <source>
        <dbReference type="EnsemblMetazoa" id="Aqu2.1.37667_001"/>
    </source>
</evidence>
<accession>A0A1X7VDS8</accession>